<protein>
    <submittedName>
        <fullName evidence="6">FAD-dependent oxidoreductase</fullName>
    </submittedName>
</protein>
<name>A0A8J3K705_9ACTN</name>
<dbReference type="Pfam" id="PF01571">
    <property type="entry name" value="GCV_T"/>
    <property type="match status" value="1"/>
</dbReference>
<dbReference type="InterPro" id="IPR036188">
    <property type="entry name" value="FAD/NAD-bd_sf"/>
</dbReference>
<keyword evidence="7" id="KW-1185">Reference proteome</keyword>
<proteinExistence type="inferred from homology"/>
<sequence length="825" mass="90441">MTSNTSGPQLPERARVVVVGGGIIGTSIAYHLAHMGCKDVVLLERDKLTSGTTWHAAGLMVTFGSMSETSTEMRKYTRDLYSRLEAETGLATGLKQVGFVQVATDADRLEEYRRVSAFNRLCGVDVHEVSPGEVKGLFPLANVDDVLAGFYVAEDGRANPVDVTMSLARGARLQGVRIIENVPATGFLKQGNTVTGVRTPYGDIEAEFVVNCAGMWARQLGEKAGVNIPLQAAEHYYLITEPIDGMHGDLPVLEDPSSYGYFREEGAGLMIGLFEALCAPWKVEGIPDTFSFGELPPDWDRMAPYLEKAMARIPISTEVGVRKFFCGPESFTPDLAPILGEAPELKNYFVAAGLNSIGILTGGGIGRAMAHWILNGRPDIDVTGMNIDRLHTYQSNPAYRATRTVESLGMVYAPHYPGKSMETARDAKLSPIHERLRAQRGYFKDVSGWESPDWYAPEGQEPKVAKLSWGRQNWFGNWAAEHRAAREGVILMDMSFMAKFLVQGRDAGAALERLSANRVDGEPGTITYTQWLNEGGTLEADLTVTKLADDRFWVVASDTAHRHVETRMRRHFEATGAHAFATDMTGAYAQINIQGPRSRELLAAVTTADMSNEAFAFRTAREIDLGFARALCIRITYLGELGYELYIPAEQAVHAYDRLVEAGRPLGLRHAGLKALSSLRMEKGYRDYGHDIDNTDSVLEAGLGFAVALDKPGGFIGREAVLAKRAEGPLRRRLLQILVTDPDAMMFHAEVVRRDGVPVGYIRAASYGHTLGGAVGLAMIDAGDVPLDQAWIDAGTWTVEIAERIYPATASLRPLYDPKNERIKM</sequence>
<evidence type="ECO:0000259" key="5">
    <source>
        <dbReference type="Pfam" id="PF16350"/>
    </source>
</evidence>
<organism evidence="6 7">
    <name type="scientific">Catellatospora chokoriensis</name>
    <dbReference type="NCBI Taxonomy" id="310353"/>
    <lineage>
        <taxon>Bacteria</taxon>
        <taxon>Bacillati</taxon>
        <taxon>Actinomycetota</taxon>
        <taxon>Actinomycetes</taxon>
        <taxon>Micromonosporales</taxon>
        <taxon>Micromonosporaceae</taxon>
        <taxon>Catellatospora</taxon>
    </lineage>
</organism>
<feature type="domain" description="FAD dependent oxidoreductase central" evidence="5">
    <location>
        <begin position="375"/>
        <end position="430"/>
    </location>
</feature>
<dbReference type="Pfam" id="PF01266">
    <property type="entry name" value="DAO"/>
    <property type="match status" value="1"/>
</dbReference>
<dbReference type="EMBL" id="BONG01000032">
    <property type="protein sequence ID" value="GIF91413.1"/>
    <property type="molecule type" value="Genomic_DNA"/>
</dbReference>
<feature type="domain" description="GCVT N-terminal" evidence="3">
    <location>
        <begin position="432"/>
        <end position="711"/>
    </location>
</feature>
<accession>A0A8J3K705</accession>
<dbReference type="PANTHER" id="PTHR43757">
    <property type="entry name" value="AMINOMETHYLTRANSFERASE"/>
    <property type="match status" value="1"/>
</dbReference>
<reference evidence="6 7" key="1">
    <citation type="submission" date="2021-01" db="EMBL/GenBank/DDBJ databases">
        <title>Whole genome shotgun sequence of Catellatospora chokoriensis NBRC 107358.</title>
        <authorList>
            <person name="Komaki H."/>
            <person name="Tamura T."/>
        </authorList>
    </citation>
    <scope>NUCLEOTIDE SEQUENCE [LARGE SCALE GENOMIC DNA]</scope>
    <source>
        <strain evidence="6 7">NBRC 107358</strain>
    </source>
</reference>
<dbReference type="Gene3D" id="2.40.30.110">
    <property type="entry name" value="Aminomethyltransferase beta-barrel domains"/>
    <property type="match status" value="1"/>
</dbReference>
<dbReference type="SUPFAM" id="SSF54373">
    <property type="entry name" value="FAD-linked reductases, C-terminal domain"/>
    <property type="match status" value="1"/>
</dbReference>
<dbReference type="Pfam" id="PF08669">
    <property type="entry name" value="GCV_T_C"/>
    <property type="match status" value="1"/>
</dbReference>
<dbReference type="Gene3D" id="3.30.70.1400">
    <property type="entry name" value="Aminomethyltransferase beta-barrel domains"/>
    <property type="match status" value="1"/>
</dbReference>
<dbReference type="InterPro" id="IPR006222">
    <property type="entry name" value="GCVT_N"/>
</dbReference>
<evidence type="ECO:0000313" key="6">
    <source>
        <dbReference type="EMBL" id="GIF91413.1"/>
    </source>
</evidence>
<dbReference type="SUPFAM" id="SSF103025">
    <property type="entry name" value="Folate-binding domain"/>
    <property type="match status" value="1"/>
</dbReference>
<dbReference type="InterPro" id="IPR027266">
    <property type="entry name" value="TrmE/GcvT-like"/>
</dbReference>
<comment type="caution">
    <text evidence="6">The sequence shown here is derived from an EMBL/GenBank/DDBJ whole genome shotgun (WGS) entry which is preliminary data.</text>
</comment>
<comment type="similarity">
    <text evidence="1">Belongs to the GcvT family.</text>
</comment>
<gene>
    <name evidence="6" type="ORF">Cch02nite_48570</name>
</gene>
<dbReference type="AlphaFoldDB" id="A0A8J3K705"/>
<evidence type="ECO:0000259" key="3">
    <source>
        <dbReference type="Pfam" id="PF01571"/>
    </source>
</evidence>
<evidence type="ECO:0000313" key="7">
    <source>
        <dbReference type="Proteomes" id="UP000619293"/>
    </source>
</evidence>
<dbReference type="Gene3D" id="3.30.1360.120">
    <property type="entry name" value="Probable tRNA modification gtpase trme, domain 1"/>
    <property type="match status" value="1"/>
</dbReference>
<feature type="domain" description="Aminomethyltransferase C-terminal" evidence="4">
    <location>
        <begin position="732"/>
        <end position="817"/>
    </location>
</feature>
<dbReference type="Pfam" id="PF16350">
    <property type="entry name" value="FAO_M"/>
    <property type="match status" value="1"/>
</dbReference>
<dbReference type="PANTHER" id="PTHR43757:SF15">
    <property type="entry name" value="PYRUVATE DEHYDROGENASE PHOSPHATASE REGULATORY SUBUNIT, MITOCHONDRIAL-LIKE"/>
    <property type="match status" value="1"/>
</dbReference>
<dbReference type="InterPro" id="IPR006076">
    <property type="entry name" value="FAD-dep_OxRdtase"/>
</dbReference>
<feature type="domain" description="FAD dependent oxidoreductase" evidence="2">
    <location>
        <begin position="15"/>
        <end position="372"/>
    </location>
</feature>
<dbReference type="InterPro" id="IPR013977">
    <property type="entry name" value="GcvT_C"/>
</dbReference>
<dbReference type="Gene3D" id="3.50.50.60">
    <property type="entry name" value="FAD/NAD(P)-binding domain"/>
    <property type="match status" value="1"/>
</dbReference>
<dbReference type="Proteomes" id="UP000619293">
    <property type="component" value="Unassembled WGS sequence"/>
</dbReference>
<dbReference type="SUPFAM" id="SSF101790">
    <property type="entry name" value="Aminomethyltransferase beta-barrel domain"/>
    <property type="match status" value="1"/>
</dbReference>
<dbReference type="Gene3D" id="3.30.9.10">
    <property type="entry name" value="D-Amino Acid Oxidase, subunit A, domain 2"/>
    <property type="match status" value="1"/>
</dbReference>
<dbReference type="InterPro" id="IPR028896">
    <property type="entry name" value="GcvT/YgfZ/DmdA"/>
</dbReference>
<dbReference type="RefSeq" id="WP_191843563.1">
    <property type="nucleotide sequence ID" value="NZ_BAAALB010000018.1"/>
</dbReference>
<dbReference type="InterPro" id="IPR029043">
    <property type="entry name" value="GcvT/YgfZ_C"/>
</dbReference>
<dbReference type="InterPro" id="IPR032503">
    <property type="entry name" value="FAO_M"/>
</dbReference>
<dbReference type="SUPFAM" id="SSF51905">
    <property type="entry name" value="FAD/NAD(P)-binding domain"/>
    <property type="match status" value="1"/>
</dbReference>
<evidence type="ECO:0000259" key="4">
    <source>
        <dbReference type="Pfam" id="PF08669"/>
    </source>
</evidence>
<evidence type="ECO:0000256" key="1">
    <source>
        <dbReference type="ARBA" id="ARBA00008609"/>
    </source>
</evidence>
<evidence type="ECO:0000259" key="2">
    <source>
        <dbReference type="Pfam" id="PF01266"/>
    </source>
</evidence>